<reference evidence="1" key="1">
    <citation type="submission" date="2020-07" db="EMBL/GenBank/DDBJ databases">
        <authorList>
            <person name="Nazaruddin N."/>
        </authorList>
    </citation>
    <scope>NUCLEOTIDE SEQUENCE</scope>
</reference>
<accession>A0A6V7H6A3</accession>
<evidence type="ECO:0000313" key="1">
    <source>
        <dbReference type="EMBL" id="CAD1475388.1"/>
    </source>
</evidence>
<protein>
    <submittedName>
        <fullName evidence="1">Uncharacterized protein</fullName>
    </submittedName>
</protein>
<organism evidence="1 2">
    <name type="scientific">Heterotrigona itama</name>
    <dbReference type="NCBI Taxonomy" id="395501"/>
    <lineage>
        <taxon>Eukaryota</taxon>
        <taxon>Metazoa</taxon>
        <taxon>Ecdysozoa</taxon>
        <taxon>Arthropoda</taxon>
        <taxon>Hexapoda</taxon>
        <taxon>Insecta</taxon>
        <taxon>Pterygota</taxon>
        <taxon>Neoptera</taxon>
        <taxon>Endopterygota</taxon>
        <taxon>Hymenoptera</taxon>
        <taxon>Apocrita</taxon>
        <taxon>Aculeata</taxon>
        <taxon>Apoidea</taxon>
        <taxon>Anthophila</taxon>
        <taxon>Apidae</taxon>
        <taxon>Heterotrigona</taxon>
    </lineage>
</organism>
<dbReference type="OrthoDB" id="10401015at2759"/>
<evidence type="ECO:0000313" key="2">
    <source>
        <dbReference type="Proteomes" id="UP000752696"/>
    </source>
</evidence>
<keyword evidence="2" id="KW-1185">Reference proteome</keyword>
<comment type="caution">
    <text evidence="1">The sequence shown here is derived from an EMBL/GenBank/DDBJ whole genome shotgun (WGS) entry which is preliminary data.</text>
</comment>
<feature type="non-terminal residue" evidence="1">
    <location>
        <position position="141"/>
    </location>
</feature>
<dbReference type="EMBL" id="CAJDYZ010008437">
    <property type="protein sequence ID" value="CAD1475388.1"/>
    <property type="molecule type" value="Genomic_DNA"/>
</dbReference>
<dbReference type="Proteomes" id="UP000752696">
    <property type="component" value="Unassembled WGS sequence"/>
</dbReference>
<proteinExistence type="predicted"/>
<sequence>ESKTKIKIMLLYTYFPKFSPSSIVSGNSQFIVSGSRKHNKAPNNGPTPNINGGNQVGNTSLLYKYIVGKLSDIPARPNVAKNTVKFEFDITVSNSKLAADKRFPLIKILKRDTRDIKSKTTIVPGSSAAAENSRSNFRYVF</sequence>
<gene>
    <name evidence="1" type="ORF">MHI_LOCUS558468</name>
</gene>
<feature type="non-terminal residue" evidence="1">
    <location>
        <position position="1"/>
    </location>
</feature>
<name>A0A6V7H6A3_9HYME</name>
<dbReference type="AlphaFoldDB" id="A0A6V7H6A3"/>